<keyword evidence="3" id="KW-1185">Reference proteome</keyword>
<dbReference type="RefSeq" id="XP_009229887.1">
    <property type="nucleotide sequence ID" value="XM_009231623.1"/>
</dbReference>
<organism evidence="1">
    <name type="scientific">Gaeumannomyces tritici (strain R3-111a-1)</name>
    <name type="common">Wheat and barley take-all root rot fungus</name>
    <name type="synonym">Gaeumannomyces graminis var. tritici</name>
    <dbReference type="NCBI Taxonomy" id="644352"/>
    <lineage>
        <taxon>Eukaryota</taxon>
        <taxon>Fungi</taxon>
        <taxon>Dikarya</taxon>
        <taxon>Ascomycota</taxon>
        <taxon>Pezizomycotina</taxon>
        <taxon>Sordariomycetes</taxon>
        <taxon>Sordariomycetidae</taxon>
        <taxon>Magnaporthales</taxon>
        <taxon>Magnaporthaceae</taxon>
        <taxon>Gaeumannomyces</taxon>
    </lineage>
</organism>
<dbReference type="Proteomes" id="UP000006039">
    <property type="component" value="Unassembled WGS sequence"/>
</dbReference>
<dbReference type="GeneID" id="20354164"/>
<proteinExistence type="predicted"/>
<sequence>MSYCIAQRWGRRRAVYTLLEALVLGCRGQFLSRVLPRRKLVARRYEGKRVVPDSGDEEKWDGPMPTEAEAEGLRTITNPMWRHIGGAPSLITNLRTTFDVCHAELLHVELLSVAIPLSENYLGSAQDKKDHMHWVKD</sequence>
<evidence type="ECO:0000313" key="3">
    <source>
        <dbReference type="Proteomes" id="UP000006039"/>
    </source>
</evidence>
<name>J3PJL9_GAET3</name>
<reference evidence="2" key="5">
    <citation type="submission" date="2018-04" db="UniProtKB">
        <authorList>
            <consortium name="EnsemblFungi"/>
        </authorList>
    </citation>
    <scope>IDENTIFICATION</scope>
    <source>
        <strain evidence="2">R3-111a-1</strain>
    </source>
</reference>
<evidence type="ECO:0000313" key="1">
    <source>
        <dbReference type="EMBL" id="EJT68719.1"/>
    </source>
</evidence>
<dbReference type="HOGENOM" id="CLU_1865235_0_0_1"/>
<accession>J3PJL9</accession>
<dbReference type="EnsemblFungi" id="EJT68719">
    <property type="protein sequence ID" value="EJT68719"/>
    <property type="gene ID" value="GGTG_13706"/>
</dbReference>
<protein>
    <submittedName>
        <fullName evidence="1 2">Uncharacterized protein</fullName>
    </submittedName>
</protein>
<dbReference type="VEuPathDB" id="FungiDB:GGTG_13706"/>
<evidence type="ECO:0000313" key="2">
    <source>
        <dbReference type="EnsemblFungi" id="EJT68719"/>
    </source>
</evidence>
<reference evidence="2" key="4">
    <citation type="journal article" date="2015" name="G3 (Bethesda)">
        <title>Genome sequences of three phytopathogenic species of the Magnaporthaceae family of fungi.</title>
        <authorList>
            <person name="Okagaki L.H."/>
            <person name="Nunes C.C."/>
            <person name="Sailsbery J."/>
            <person name="Clay B."/>
            <person name="Brown D."/>
            <person name="John T."/>
            <person name="Oh Y."/>
            <person name="Young N."/>
            <person name="Fitzgerald M."/>
            <person name="Haas B.J."/>
            <person name="Zeng Q."/>
            <person name="Young S."/>
            <person name="Adiconis X."/>
            <person name="Fan L."/>
            <person name="Levin J.Z."/>
            <person name="Mitchell T.K."/>
            <person name="Okubara P.A."/>
            <person name="Farman M.L."/>
            <person name="Kohn L.M."/>
            <person name="Birren B."/>
            <person name="Ma L.-J."/>
            <person name="Dean R.A."/>
        </authorList>
    </citation>
    <scope>NUCLEOTIDE SEQUENCE</scope>
    <source>
        <strain evidence="2">R3-111a-1</strain>
    </source>
</reference>
<reference evidence="1" key="2">
    <citation type="submission" date="2010-07" db="EMBL/GenBank/DDBJ databases">
        <authorList>
            <consortium name="The Broad Institute Genome Sequencing Platform"/>
            <consortium name="Broad Institute Genome Sequencing Center for Infectious Disease"/>
            <person name="Ma L.-J."/>
            <person name="Dead R."/>
            <person name="Young S."/>
            <person name="Zeng Q."/>
            <person name="Koehrsen M."/>
            <person name="Alvarado L."/>
            <person name="Berlin A."/>
            <person name="Chapman S.B."/>
            <person name="Chen Z."/>
            <person name="Freedman E."/>
            <person name="Gellesch M."/>
            <person name="Goldberg J."/>
            <person name="Griggs A."/>
            <person name="Gujja S."/>
            <person name="Heilman E.R."/>
            <person name="Heiman D."/>
            <person name="Hepburn T."/>
            <person name="Howarth C."/>
            <person name="Jen D."/>
            <person name="Larson L."/>
            <person name="Mehta T."/>
            <person name="Neiman D."/>
            <person name="Pearson M."/>
            <person name="Roberts A."/>
            <person name="Saif S."/>
            <person name="Shea T."/>
            <person name="Shenoy N."/>
            <person name="Sisk P."/>
            <person name="Stolte C."/>
            <person name="Sykes S."/>
            <person name="Walk T."/>
            <person name="White J."/>
            <person name="Yandava C."/>
            <person name="Haas B."/>
            <person name="Nusbaum C."/>
            <person name="Birren B."/>
        </authorList>
    </citation>
    <scope>NUCLEOTIDE SEQUENCE</scope>
    <source>
        <strain evidence="1">R3-111a-1</strain>
    </source>
</reference>
<dbReference type="EMBL" id="GL385432">
    <property type="protein sequence ID" value="EJT68719.1"/>
    <property type="molecule type" value="Genomic_DNA"/>
</dbReference>
<reference evidence="3" key="1">
    <citation type="submission" date="2010-07" db="EMBL/GenBank/DDBJ databases">
        <title>The genome sequence of Gaeumannomyces graminis var. tritici strain R3-111a-1.</title>
        <authorList>
            <consortium name="The Broad Institute Genome Sequencing Platform"/>
            <person name="Ma L.-J."/>
            <person name="Dead R."/>
            <person name="Young S."/>
            <person name="Zeng Q."/>
            <person name="Koehrsen M."/>
            <person name="Alvarado L."/>
            <person name="Berlin A."/>
            <person name="Chapman S.B."/>
            <person name="Chen Z."/>
            <person name="Freedman E."/>
            <person name="Gellesch M."/>
            <person name="Goldberg J."/>
            <person name="Griggs A."/>
            <person name="Gujja S."/>
            <person name="Heilman E.R."/>
            <person name="Heiman D."/>
            <person name="Hepburn T."/>
            <person name="Howarth C."/>
            <person name="Jen D."/>
            <person name="Larson L."/>
            <person name="Mehta T."/>
            <person name="Neiman D."/>
            <person name="Pearson M."/>
            <person name="Roberts A."/>
            <person name="Saif S."/>
            <person name="Shea T."/>
            <person name="Shenoy N."/>
            <person name="Sisk P."/>
            <person name="Stolte C."/>
            <person name="Sykes S."/>
            <person name="Walk T."/>
            <person name="White J."/>
            <person name="Yandava C."/>
            <person name="Haas B."/>
            <person name="Nusbaum C."/>
            <person name="Birren B."/>
        </authorList>
    </citation>
    <scope>NUCLEOTIDE SEQUENCE [LARGE SCALE GENOMIC DNA]</scope>
    <source>
        <strain evidence="3">R3-111a-1</strain>
    </source>
</reference>
<reference evidence="1" key="3">
    <citation type="submission" date="2010-09" db="EMBL/GenBank/DDBJ databases">
        <title>Annotation of Gaeumannomyces graminis var. tritici R3-111a-1.</title>
        <authorList>
            <consortium name="The Broad Institute Genome Sequencing Platform"/>
            <person name="Ma L.-J."/>
            <person name="Dead R."/>
            <person name="Young S.K."/>
            <person name="Zeng Q."/>
            <person name="Gargeya S."/>
            <person name="Fitzgerald M."/>
            <person name="Haas B."/>
            <person name="Abouelleil A."/>
            <person name="Alvarado L."/>
            <person name="Arachchi H.M."/>
            <person name="Berlin A."/>
            <person name="Brown A."/>
            <person name="Chapman S.B."/>
            <person name="Chen Z."/>
            <person name="Dunbar C."/>
            <person name="Freedman E."/>
            <person name="Gearin G."/>
            <person name="Gellesch M."/>
            <person name="Goldberg J."/>
            <person name="Griggs A."/>
            <person name="Gujja S."/>
            <person name="Heiman D."/>
            <person name="Howarth C."/>
            <person name="Larson L."/>
            <person name="Lui A."/>
            <person name="MacDonald P.J.P."/>
            <person name="Mehta T."/>
            <person name="Montmayeur A."/>
            <person name="Murphy C."/>
            <person name="Neiman D."/>
            <person name="Pearson M."/>
            <person name="Priest M."/>
            <person name="Roberts A."/>
            <person name="Saif S."/>
            <person name="Shea T."/>
            <person name="Shenoy N."/>
            <person name="Sisk P."/>
            <person name="Stolte C."/>
            <person name="Sykes S."/>
            <person name="Yandava C."/>
            <person name="Wortman J."/>
            <person name="Nusbaum C."/>
            <person name="Birren B."/>
        </authorList>
    </citation>
    <scope>NUCLEOTIDE SEQUENCE</scope>
    <source>
        <strain evidence="1">R3-111a-1</strain>
    </source>
</reference>
<gene>
    <name evidence="2" type="primary">20354164</name>
    <name evidence="1" type="ORF">GGTG_13706</name>
</gene>
<dbReference type="AlphaFoldDB" id="J3PJL9"/>